<organism evidence="10 11">
    <name type="scientific">Enterococcus sulfureus ATCC 49903</name>
    <dbReference type="NCBI Taxonomy" id="1140003"/>
    <lineage>
        <taxon>Bacteria</taxon>
        <taxon>Bacillati</taxon>
        <taxon>Bacillota</taxon>
        <taxon>Bacilli</taxon>
        <taxon>Lactobacillales</taxon>
        <taxon>Enterococcaceae</taxon>
        <taxon>Enterococcus</taxon>
    </lineage>
</organism>
<keyword evidence="3 7" id="KW-0028">Amino-acid biosynthesis</keyword>
<comment type="function">
    <text evidence="7">Involved in the biosynthesis of the chorismate, which leads to the biosynthesis of aromatic amino acids. Catalyzes the reversible NADPH linked reduction of 3-dehydroshikimate (DHSA) to yield shikimate (SA).</text>
</comment>
<evidence type="ECO:0000259" key="8">
    <source>
        <dbReference type="Pfam" id="PF08501"/>
    </source>
</evidence>
<dbReference type="PATRIC" id="fig|1140003.3.peg.982"/>
<dbReference type="InterPro" id="IPR046346">
    <property type="entry name" value="Aminoacid_DH-like_N_sf"/>
</dbReference>
<feature type="domain" description="SDH C-terminal" evidence="9">
    <location>
        <begin position="258"/>
        <end position="284"/>
    </location>
</feature>
<evidence type="ECO:0000256" key="7">
    <source>
        <dbReference type="HAMAP-Rule" id="MF_00222"/>
    </source>
</evidence>
<evidence type="ECO:0000313" key="10">
    <source>
        <dbReference type="EMBL" id="EOT83928.1"/>
    </source>
</evidence>
<comment type="caution">
    <text evidence="7">Lacks conserved residue(s) required for the propagation of feature annotation.</text>
</comment>
<keyword evidence="4 7" id="KW-0521">NADP</keyword>
<evidence type="ECO:0000256" key="5">
    <source>
        <dbReference type="ARBA" id="ARBA00023002"/>
    </source>
</evidence>
<dbReference type="InterPro" id="IPR022893">
    <property type="entry name" value="Shikimate_DH_fam"/>
</dbReference>
<dbReference type="NCBIfam" id="TIGR00507">
    <property type="entry name" value="aroE"/>
    <property type="match status" value="1"/>
</dbReference>
<keyword evidence="11" id="KW-1185">Reference proteome</keyword>
<feature type="binding site" evidence="7">
    <location>
        <position position="110"/>
    </location>
    <ligand>
        <name>shikimate</name>
        <dbReference type="ChEBI" id="CHEBI:36208"/>
    </ligand>
</feature>
<dbReference type="GO" id="GO:0004764">
    <property type="term" value="F:shikimate 3-dehydrogenase (NADP+) activity"/>
    <property type="evidence" value="ECO:0007669"/>
    <property type="project" value="UniProtKB-UniRule"/>
</dbReference>
<feature type="active site" description="Proton acceptor" evidence="7">
    <location>
        <position position="74"/>
    </location>
</feature>
<comment type="similarity">
    <text evidence="7">Belongs to the shikimate dehydrogenase family.</text>
</comment>
<dbReference type="eggNOG" id="COG0169">
    <property type="taxonomic scope" value="Bacteria"/>
</dbReference>
<evidence type="ECO:0000256" key="3">
    <source>
        <dbReference type="ARBA" id="ARBA00022605"/>
    </source>
</evidence>
<dbReference type="STRING" id="1140003.OMY_01025"/>
<feature type="binding site" evidence="7">
    <location>
        <position position="237"/>
    </location>
    <ligand>
        <name>shikimate</name>
        <dbReference type="ChEBI" id="CHEBI:36208"/>
    </ligand>
</feature>
<evidence type="ECO:0000256" key="6">
    <source>
        <dbReference type="ARBA" id="ARBA00023141"/>
    </source>
</evidence>
<accession>S0P535</accession>
<proteinExistence type="inferred from homology"/>
<dbReference type="SUPFAM" id="SSF53223">
    <property type="entry name" value="Aminoacid dehydrogenase-like, N-terminal domain"/>
    <property type="match status" value="1"/>
</dbReference>
<feature type="domain" description="Shikimate dehydrogenase substrate binding N-terminal" evidence="8">
    <location>
        <begin position="13"/>
        <end position="97"/>
    </location>
</feature>
<dbReference type="GO" id="GO:0009073">
    <property type="term" value="P:aromatic amino acid family biosynthetic process"/>
    <property type="evidence" value="ECO:0007669"/>
    <property type="project" value="UniProtKB-KW"/>
</dbReference>
<dbReference type="InterPro" id="IPR011342">
    <property type="entry name" value="Shikimate_DH"/>
</dbReference>
<dbReference type="GO" id="GO:0008652">
    <property type="term" value="P:amino acid biosynthetic process"/>
    <property type="evidence" value="ECO:0007669"/>
    <property type="project" value="UniProtKB-KW"/>
</dbReference>
<feature type="binding site" evidence="7">
    <location>
        <position position="235"/>
    </location>
    <ligand>
        <name>NADP(+)</name>
        <dbReference type="ChEBI" id="CHEBI:58349"/>
    </ligand>
</feature>
<dbReference type="Pfam" id="PF18317">
    <property type="entry name" value="SDH_C"/>
    <property type="match status" value="1"/>
</dbReference>
<comment type="subunit">
    <text evidence="7">Homodimer.</text>
</comment>
<dbReference type="InterPro" id="IPR013708">
    <property type="entry name" value="Shikimate_DH-bd_N"/>
</dbReference>
<dbReference type="CDD" id="cd01065">
    <property type="entry name" value="NAD_bind_Shikimate_DH"/>
    <property type="match status" value="1"/>
</dbReference>
<dbReference type="Gene3D" id="3.40.50.720">
    <property type="entry name" value="NAD(P)-binding Rossmann-like Domain"/>
    <property type="match status" value="1"/>
</dbReference>
<comment type="caution">
    <text evidence="10">The sequence shown here is derived from an EMBL/GenBank/DDBJ whole genome shotgun (WGS) entry which is preliminary data.</text>
</comment>
<comment type="pathway">
    <text evidence="1 7">Metabolic intermediate biosynthesis; chorismate biosynthesis; chorismate from D-erythrose 4-phosphate and phosphoenolpyruvate: step 4/7.</text>
</comment>
<keyword evidence="6 7" id="KW-0057">Aromatic amino acid biosynthesis</keyword>
<reference evidence="10 11" key="1">
    <citation type="submission" date="2013-03" db="EMBL/GenBank/DDBJ databases">
        <title>The Genome Sequence of Enterococcus sulfureus ATCC_49903 (PacBio/Illumina hybrid assembly).</title>
        <authorList>
            <consortium name="The Broad Institute Genomics Platform"/>
            <consortium name="The Broad Institute Genome Sequencing Center for Infectious Disease"/>
            <person name="Earl A."/>
            <person name="Russ C."/>
            <person name="Gilmore M."/>
            <person name="Surin D."/>
            <person name="Walker B."/>
            <person name="Young S."/>
            <person name="Zeng Q."/>
            <person name="Gargeya S."/>
            <person name="Fitzgerald M."/>
            <person name="Haas B."/>
            <person name="Abouelleil A."/>
            <person name="Allen A.W."/>
            <person name="Alvarado L."/>
            <person name="Arachchi H.M."/>
            <person name="Berlin A.M."/>
            <person name="Chapman S.B."/>
            <person name="Gainer-Dewar J."/>
            <person name="Goldberg J."/>
            <person name="Griggs A."/>
            <person name="Gujja S."/>
            <person name="Hansen M."/>
            <person name="Howarth C."/>
            <person name="Imamovic A."/>
            <person name="Ireland A."/>
            <person name="Larimer J."/>
            <person name="McCowan C."/>
            <person name="Murphy C."/>
            <person name="Pearson M."/>
            <person name="Poon T.W."/>
            <person name="Priest M."/>
            <person name="Roberts A."/>
            <person name="Saif S."/>
            <person name="Shea T."/>
            <person name="Sisk P."/>
            <person name="Sykes S."/>
            <person name="Wortman J."/>
            <person name="Nusbaum C."/>
            <person name="Birren B."/>
        </authorList>
    </citation>
    <scope>NUCLEOTIDE SEQUENCE [LARGE SCALE GENOMIC DNA]</scope>
    <source>
        <strain evidence="10 11">ATCC 49903</strain>
    </source>
</reference>
<dbReference type="EC" id="1.1.1.25" evidence="2 7"/>
<feature type="binding site" evidence="7">
    <location>
        <begin position="21"/>
        <end position="23"/>
    </location>
    <ligand>
        <name>shikimate</name>
        <dbReference type="ChEBI" id="CHEBI:36208"/>
    </ligand>
</feature>
<dbReference type="InterPro" id="IPR036291">
    <property type="entry name" value="NAD(P)-bd_dom_sf"/>
</dbReference>
<dbReference type="InterPro" id="IPR041121">
    <property type="entry name" value="SDH_C"/>
</dbReference>
<dbReference type="SUPFAM" id="SSF51735">
    <property type="entry name" value="NAD(P)-binding Rossmann-fold domains"/>
    <property type="match status" value="1"/>
</dbReference>
<dbReference type="HAMAP" id="MF_00222">
    <property type="entry name" value="Shikimate_DH_AroE"/>
    <property type="match status" value="1"/>
</dbReference>
<evidence type="ECO:0000259" key="9">
    <source>
        <dbReference type="Pfam" id="PF18317"/>
    </source>
</evidence>
<feature type="binding site" evidence="7">
    <location>
        <position position="70"/>
    </location>
    <ligand>
        <name>shikimate</name>
        <dbReference type="ChEBI" id="CHEBI:36208"/>
    </ligand>
</feature>
<dbReference type="Gene3D" id="3.40.50.10860">
    <property type="entry name" value="Leucine Dehydrogenase, chain A, domain 1"/>
    <property type="match status" value="1"/>
</dbReference>
<comment type="catalytic activity">
    <reaction evidence="7">
        <text>shikimate + NADP(+) = 3-dehydroshikimate + NADPH + H(+)</text>
        <dbReference type="Rhea" id="RHEA:17737"/>
        <dbReference type="ChEBI" id="CHEBI:15378"/>
        <dbReference type="ChEBI" id="CHEBI:16630"/>
        <dbReference type="ChEBI" id="CHEBI:36208"/>
        <dbReference type="ChEBI" id="CHEBI:57783"/>
        <dbReference type="ChEBI" id="CHEBI:58349"/>
        <dbReference type="EC" id="1.1.1.25"/>
    </reaction>
</comment>
<feature type="binding site" evidence="7">
    <location>
        <position position="265"/>
    </location>
    <ligand>
        <name>shikimate</name>
        <dbReference type="ChEBI" id="CHEBI:36208"/>
    </ligand>
</feature>
<feature type="binding site" evidence="7">
    <location>
        <position position="258"/>
    </location>
    <ligand>
        <name>NADP(+)</name>
        <dbReference type="ChEBI" id="CHEBI:58349"/>
    </ligand>
</feature>
<evidence type="ECO:0000256" key="1">
    <source>
        <dbReference type="ARBA" id="ARBA00004871"/>
    </source>
</evidence>
<dbReference type="GO" id="GO:0050661">
    <property type="term" value="F:NADP binding"/>
    <property type="evidence" value="ECO:0007669"/>
    <property type="project" value="InterPro"/>
</dbReference>
<dbReference type="PANTHER" id="PTHR21089">
    <property type="entry name" value="SHIKIMATE DEHYDROGENASE"/>
    <property type="match status" value="1"/>
</dbReference>
<protein>
    <recommendedName>
        <fullName evidence="2 7">Shikimate dehydrogenase (NADP(+))</fullName>
        <shortName evidence="7">SDH</shortName>
        <ecNumber evidence="2 7">1.1.1.25</ecNumber>
    </recommendedName>
</protein>
<dbReference type="GO" id="GO:0009423">
    <property type="term" value="P:chorismate biosynthetic process"/>
    <property type="evidence" value="ECO:0007669"/>
    <property type="project" value="UniProtKB-UniRule"/>
</dbReference>
<dbReference type="RefSeq" id="WP_016185477.1">
    <property type="nucleotide sequence ID" value="NZ_ASWO01000005.1"/>
</dbReference>
<dbReference type="GO" id="GO:0019632">
    <property type="term" value="P:shikimate metabolic process"/>
    <property type="evidence" value="ECO:0007669"/>
    <property type="project" value="InterPro"/>
</dbReference>
<name>S0P535_9ENTE</name>
<dbReference type="PANTHER" id="PTHR21089:SF1">
    <property type="entry name" value="BIFUNCTIONAL 3-DEHYDROQUINATE DEHYDRATASE_SHIKIMATE DEHYDROGENASE, CHLOROPLASTIC"/>
    <property type="match status" value="1"/>
</dbReference>
<evidence type="ECO:0000256" key="2">
    <source>
        <dbReference type="ARBA" id="ARBA00012962"/>
    </source>
</evidence>
<dbReference type="EMBL" id="ASWO01000005">
    <property type="protein sequence ID" value="EOT83928.1"/>
    <property type="molecule type" value="Genomic_DNA"/>
</dbReference>
<dbReference type="AlphaFoldDB" id="S0P535"/>
<dbReference type="OrthoDB" id="9792692at2"/>
<sequence length="294" mass="32097">MQTITGTTALAGIFANPATHSISPLMHNQAFDLTQIDARYLAFEVAKDEETFARAIQSIRDLQLIGVNLSMPFKQMALSYVDEYSREVELIQAINTIVNDHGRLIGHNTDGKGFIQSLAAHHIDISDKTMTVLGCGGAALAIVAQAALDGATKIYVSNRLGDSFTRFLAHAKRIEQQTACTIELIPIEQQETLQHALYQSDLLVNTSALGMHPHEGKMALPPACNLHSSLVVVDIIYTPQETPLLTLAKSNGCEIHNGLGMLIHQGALAFELWTGKPMPIEPITTTITTYLKER</sequence>
<keyword evidence="5 7" id="KW-0560">Oxidoreductase</keyword>
<evidence type="ECO:0000256" key="4">
    <source>
        <dbReference type="ARBA" id="ARBA00022857"/>
    </source>
</evidence>
<dbReference type="Proteomes" id="UP000015961">
    <property type="component" value="Unassembled WGS sequence"/>
</dbReference>
<dbReference type="Pfam" id="PF08501">
    <property type="entry name" value="Shikimate_dh_N"/>
    <property type="match status" value="1"/>
</dbReference>
<gene>
    <name evidence="7" type="primary">aroE</name>
    <name evidence="10" type="ORF">I573_01653</name>
</gene>
<dbReference type="UniPathway" id="UPA00053">
    <property type="reaction ID" value="UER00087"/>
</dbReference>
<feature type="binding site" evidence="7">
    <location>
        <position position="95"/>
    </location>
    <ligand>
        <name>shikimate</name>
        <dbReference type="ChEBI" id="CHEBI:36208"/>
    </ligand>
</feature>
<evidence type="ECO:0000313" key="11">
    <source>
        <dbReference type="Proteomes" id="UP000015961"/>
    </source>
</evidence>